<proteinExistence type="predicted"/>
<evidence type="ECO:0000256" key="1">
    <source>
        <dbReference type="SAM" id="SignalP"/>
    </source>
</evidence>
<name>A0A5B0VXN3_RHITR</name>
<dbReference type="InterPro" id="IPR036170">
    <property type="entry name" value="YezG-like_sf"/>
</dbReference>
<dbReference type="EMBL" id="VNIP01000009">
    <property type="protein sequence ID" value="KAA1179443.1"/>
    <property type="molecule type" value="Genomic_DNA"/>
</dbReference>
<accession>A0A5B0VXN3</accession>
<feature type="signal peptide" evidence="1">
    <location>
        <begin position="1"/>
        <end position="28"/>
    </location>
</feature>
<dbReference type="Proteomes" id="UP000323608">
    <property type="component" value="Unassembled WGS sequence"/>
</dbReference>
<sequence length="161" mass="18242">MASKLRNLFSRLIPAGLVAIAMSAPASAQVAPQNTGQMDGIAREMVNSGKLDNIDWVEVSAIFGIDADGDVVESYGYAYDRSGIPHAVTFLTDAVEQEVKSYREWLKREHRGDFIKMLFQFNRETRRFNADFEYDNPLRWQVTPKNLEKITAELRPNLGSR</sequence>
<evidence type="ECO:0000313" key="3">
    <source>
        <dbReference type="Proteomes" id="UP000323608"/>
    </source>
</evidence>
<comment type="caution">
    <text evidence="2">The sequence shown here is derived from an EMBL/GenBank/DDBJ whole genome shotgun (WGS) entry which is preliminary data.</text>
</comment>
<keyword evidence="1" id="KW-0732">Signal</keyword>
<organism evidence="2 3">
    <name type="scientific">Rhizobium tropici</name>
    <dbReference type="NCBI Taxonomy" id="398"/>
    <lineage>
        <taxon>Bacteria</taxon>
        <taxon>Pseudomonadati</taxon>
        <taxon>Pseudomonadota</taxon>
        <taxon>Alphaproteobacteria</taxon>
        <taxon>Hyphomicrobiales</taxon>
        <taxon>Rhizobiaceae</taxon>
        <taxon>Rhizobium/Agrobacterium group</taxon>
        <taxon>Rhizobium</taxon>
    </lineage>
</organism>
<dbReference type="SUPFAM" id="SSF160424">
    <property type="entry name" value="BH3703-like"/>
    <property type="match status" value="1"/>
</dbReference>
<dbReference type="RefSeq" id="WP_149635974.1">
    <property type="nucleotide sequence ID" value="NZ_VNIP01000009.1"/>
</dbReference>
<evidence type="ECO:0008006" key="4">
    <source>
        <dbReference type="Google" id="ProtNLM"/>
    </source>
</evidence>
<gene>
    <name evidence="2" type="ORF">FP026_17900</name>
</gene>
<dbReference type="AlphaFoldDB" id="A0A5B0VXN3"/>
<reference evidence="2 3" key="1">
    <citation type="submission" date="2019-07" db="EMBL/GenBank/DDBJ databases">
        <title>The Draft Genome Sequence of Rhizobium tropici SARCC-755 Associated with Superior Nodulation on Pigeonpea (Cajanus cajan (L.) Millsp.).</title>
        <authorList>
            <person name="Bopape F.L."/>
            <person name="Hassen A.I."/>
            <person name="Swanevelder Z.H."/>
            <person name="Gwata E.T."/>
        </authorList>
    </citation>
    <scope>NUCLEOTIDE SEQUENCE [LARGE SCALE GENOMIC DNA]</scope>
    <source>
        <strain evidence="2 3">SARCC-755</strain>
    </source>
</reference>
<evidence type="ECO:0000313" key="2">
    <source>
        <dbReference type="EMBL" id="KAA1179443.1"/>
    </source>
</evidence>
<protein>
    <recommendedName>
        <fullName evidence="4">DUF600 family protein</fullName>
    </recommendedName>
</protein>
<feature type="chain" id="PRO_5022971934" description="DUF600 family protein" evidence="1">
    <location>
        <begin position="29"/>
        <end position="161"/>
    </location>
</feature>
<dbReference type="OrthoDB" id="7692537at2"/>